<dbReference type="RefSeq" id="XP_045268214.1">
    <property type="nucleotide sequence ID" value="XM_045411156.1"/>
</dbReference>
<comment type="caution">
    <text evidence="2">The sequence shown here is derived from an EMBL/GenBank/DDBJ whole genome shotgun (WGS) entry which is preliminary data.</text>
</comment>
<proteinExistence type="predicted"/>
<dbReference type="AlphaFoldDB" id="A0A8H4CS46"/>
<name>A0A8H4CS46_COLGL</name>
<gene>
    <name evidence="2" type="ORF">GCG54_00011251</name>
</gene>
<feature type="region of interest" description="Disordered" evidence="1">
    <location>
        <begin position="1"/>
        <end position="23"/>
    </location>
</feature>
<keyword evidence="3" id="KW-1185">Reference proteome</keyword>
<reference evidence="2" key="2">
    <citation type="submission" date="2020-03" db="EMBL/GenBank/DDBJ databases">
        <authorList>
            <person name="Fu F.-F."/>
            <person name="Chen J."/>
        </authorList>
    </citation>
    <scope>NUCLEOTIDE SEQUENCE</scope>
    <source>
        <strain evidence="2">Lc1</strain>
    </source>
</reference>
<dbReference type="EMBL" id="WVTB01000017">
    <property type="protein sequence ID" value="KAF3809055.1"/>
    <property type="molecule type" value="Genomic_DNA"/>
</dbReference>
<evidence type="ECO:0000313" key="2">
    <source>
        <dbReference type="EMBL" id="KAF3809055.1"/>
    </source>
</evidence>
<dbReference type="Proteomes" id="UP000613401">
    <property type="component" value="Unassembled WGS sequence"/>
</dbReference>
<protein>
    <submittedName>
        <fullName evidence="2">Uncharacterized protein</fullName>
    </submittedName>
</protein>
<sequence length="70" mass="7820">MPSHDIVQSRLPALHLTGQRKHPGNVARRLLRTPMLEPCTYLQHHKAQAPRQLPALSQNPITVQSIEAVA</sequence>
<dbReference type="GeneID" id="69018377"/>
<organism evidence="2 3">
    <name type="scientific">Colletotrichum gloeosporioides</name>
    <name type="common">Anthracnose fungus</name>
    <name type="synonym">Glomerella cingulata</name>
    <dbReference type="NCBI Taxonomy" id="474922"/>
    <lineage>
        <taxon>Eukaryota</taxon>
        <taxon>Fungi</taxon>
        <taxon>Dikarya</taxon>
        <taxon>Ascomycota</taxon>
        <taxon>Pezizomycotina</taxon>
        <taxon>Sordariomycetes</taxon>
        <taxon>Hypocreomycetidae</taxon>
        <taxon>Glomerellales</taxon>
        <taxon>Glomerellaceae</taxon>
        <taxon>Colletotrichum</taxon>
        <taxon>Colletotrichum gloeosporioides species complex</taxon>
    </lineage>
</organism>
<evidence type="ECO:0000256" key="1">
    <source>
        <dbReference type="SAM" id="MobiDB-lite"/>
    </source>
</evidence>
<evidence type="ECO:0000313" key="3">
    <source>
        <dbReference type="Proteomes" id="UP000613401"/>
    </source>
</evidence>
<reference evidence="2" key="1">
    <citation type="journal article" date="2020" name="Phytopathology">
        <title>Genome sequence and comparative analysis of Colletotrichum gloeosporioides isolated from Liriodendron leaves.</title>
        <authorList>
            <person name="Fu F.F."/>
            <person name="Hao Z."/>
            <person name="Wang P."/>
            <person name="Lu Y."/>
            <person name="Xue L.J."/>
            <person name="Wei G."/>
            <person name="Tian Y."/>
            <person name="Baishi H."/>
            <person name="Xu H."/>
            <person name="Shi J."/>
            <person name="Cheng T."/>
            <person name="Wang G."/>
            <person name="Yi Y."/>
            <person name="Chen J."/>
        </authorList>
    </citation>
    <scope>NUCLEOTIDE SEQUENCE</scope>
    <source>
        <strain evidence="2">Lc1</strain>
    </source>
</reference>
<accession>A0A8H4CS46</accession>